<evidence type="ECO:0000256" key="3">
    <source>
        <dbReference type="ARBA" id="ARBA00004906"/>
    </source>
</evidence>
<keyword evidence="9" id="KW-0862">Zinc</keyword>
<evidence type="ECO:0000256" key="1">
    <source>
        <dbReference type="ARBA" id="ARBA00000900"/>
    </source>
</evidence>
<evidence type="ECO:0000313" key="16">
    <source>
        <dbReference type="Proteomes" id="UP001430356"/>
    </source>
</evidence>
<keyword evidence="6" id="KW-0479">Metal-binding</keyword>
<feature type="region of interest" description="Disordered" evidence="12">
    <location>
        <begin position="126"/>
        <end position="183"/>
    </location>
</feature>
<evidence type="ECO:0000256" key="10">
    <source>
        <dbReference type="ARBA" id="ARBA00023136"/>
    </source>
</evidence>
<feature type="compositionally biased region" description="Low complexity" evidence="12">
    <location>
        <begin position="134"/>
        <end position="143"/>
    </location>
</feature>
<dbReference type="SMART" id="SM00184">
    <property type="entry name" value="RING"/>
    <property type="match status" value="1"/>
</dbReference>
<dbReference type="Proteomes" id="UP001430356">
    <property type="component" value="Unassembled WGS sequence"/>
</dbReference>
<dbReference type="GO" id="GO:0008270">
    <property type="term" value="F:zinc ion binding"/>
    <property type="evidence" value="ECO:0007669"/>
    <property type="project" value="UniProtKB-KW"/>
</dbReference>
<dbReference type="SUPFAM" id="SSF57850">
    <property type="entry name" value="RING/U-box"/>
    <property type="match status" value="1"/>
</dbReference>
<dbReference type="EC" id="2.3.2.27" evidence="4"/>
<keyword evidence="16" id="KW-1185">Reference proteome</keyword>
<dbReference type="PANTHER" id="PTHR12313">
    <property type="entry name" value="E3 UBIQUITIN-PROTEIN LIGASE RNF5-RELATED"/>
    <property type="match status" value="1"/>
</dbReference>
<evidence type="ECO:0000256" key="8">
    <source>
        <dbReference type="ARBA" id="ARBA00022786"/>
    </source>
</evidence>
<comment type="subcellular location">
    <subcellularLocation>
        <location evidence="2">Endomembrane system</location>
    </subcellularLocation>
</comment>
<dbReference type="AlphaFoldDB" id="A0AAW0F453"/>
<keyword evidence="8" id="KW-0833">Ubl conjugation pathway</keyword>
<feature type="compositionally biased region" description="Low complexity" evidence="12">
    <location>
        <begin position="267"/>
        <end position="283"/>
    </location>
</feature>
<comment type="pathway">
    <text evidence="3">Protein modification; protein ubiquitination.</text>
</comment>
<evidence type="ECO:0000256" key="2">
    <source>
        <dbReference type="ARBA" id="ARBA00004308"/>
    </source>
</evidence>
<sequence length="321" mass="34116">MKSARASTADFSCAICLDTASEPVVTRCGHLFCWECLEHWLHSPSGAQECPVCKGRVDEQMGGDIIPLYGKGRQSASGAGARHSASMSPATTGATAAAAAAAAPATTTAQSDAALAAFFSRPTSYSFGPRRDVQQGAQSSSPLQPQPQPQPQPQQQQQDPQHHPRPSAPRAPPRPRRQQQQQRHNDMYLGAGGMQLTMGSGIIFFGGGPGMLFSLLAIAVWALYRYAPWQEWSRASAEWFRSRHGLPGPADEDRRAPQPAAGTAPRAQPTPAADEPAAAAQPEAGGGAAAARNPDSPPADVSHWIVILFFGFILMQLLVYM</sequence>
<dbReference type="CDD" id="cd16534">
    <property type="entry name" value="RING-HC_RNF5-like"/>
    <property type="match status" value="1"/>
</dbReference>
<dbReference type="PROSITE" id="PS50089">
    <property type="entry name" value="ZF_RING_2"/>
    <property type="match status" value="1"/>
</dbReference>
<dbReference type="Pfam" id="PF00097">
    <property type="entry name" value="zf-C3HC4"/>
    <property type="match status" value="1"/>
</dbReference>
<dbReference type="InterPro" id="IPR001841">
    <property type="entry name" value="Znf_RING"/>
</dbReference>
<evidence type="ECO:0000256" key="5">
    <source>
        <dbReference type="ARBA" id="ARBA00022679"/>
    </source>
</evidence>
<feature type="transmembrane region" description="Helical" evidence="13">
    <location>
        <begin position="301"/>
        <end position="320"/>
    </location>
</feature>
<keyword evidence="5" id="KW-0808">Transferase</keyword>
<dbReference type="InterPro" id="IPR045103">
    <property type="entry name" value="RNF5/RNF185-like"/>
</dbReference>
<organism evidence="15 16">
    <name type="scientific">Novymonas esmeraldas</name>
    <dbReference type="NCBI Taxonomy" id="1808958"/>
    <lineage>
        <taxon>Eukaryota</taxon>
        <taxon>Discoba</taxon>
        <taxon>Euglenozoa</taxon>
        <taxon>Kinetoplastea</taxon>
        <taxon>Metakinetoplastina</taxon>
        <taxon>Trypanosomatida</taxon>
        <taxon>Trypanosomatidae</taxon>
        <taxon>Novymonas</taxon>
    </lineage>
</organism>
<gene>
    <name evidence="15" type="ORF">NESM_000038700</name>
</gene>
<comment type="caution">
    <text evidence="15">The sequence shown here is derived from an EMBL/GenBank/DDBJ whole genome shotgun (WGS) entry which is preliminary data.</text>
</comment>
<dbReference type="Gene3D" id="3.30.40.10">
    <property type="entry name" value="Zinc/RING finger domain, C3HC4 (zinc finger)"/>
    <property type="match status" value="1"/>
</dbReference>
<evidence type="ECO:0000256" key="4">
    <source>
        <dbReference type="ARBA" id="ARBA00012483"/>
    </source>
</evidence>
<feature type="region of interest" description="Disordered" evidence="12">
    <location>
        <begin position="246"/>
        <end position="295"/>
    </location>
</feature>
<dbReference type="InterPro" id="IPR018957">
    <property type="entry name" value="Znf_C3HC4_RING-type"/>
</dbReference>
<evidence type="ECO:0000256" key="7">
    <source>
        <dbReference type="ARBA" id="ARBA00022771"/>
    </source>
</evidence>
<evidence type="ECO:0000256" key="11">
    <source>
        <dbReference type="PROSITE-ProRule" id="PRU00175"/>
    </source>
</evidence>
<evidence type="ECO:0000313" key="15">
    <source>
        <dbReference type="EMBL" id="KAK7199908.1"/>
    </source>
</evidence>
<keyword evidence="13" id="KW-0812">Transmembrane</keyword>
<proteinExistence type="predicted"/>
<keyword evidence="13" id="KW-1133">Transmembrane helix</keyword>
<name>A0AAW0F453_9TRYP</name>
<evidence type="ECO:0000256" key="6">
    <source>
        <dbReference type="ARBA" id="ARBA00022723"/>
    </source>
</evidence>
<dbReference type="PROSITE" id="PS00518">
    <property type="entry name" value="ZF_RING_1"/>
    <property type="match status" value="1"/>
</dbReference>
<evidence type="ECO:0000259" key="14">
    <source>
        <dbReference type="PROSITE" id="PS50089"/>
    </source>
</evidence>
<dbReference type="EMBL" id="JAECZO010000002">
    <property type="protein sequence ID" value="KAK7199908.1"/>
    <property type="molecule type" value="Genomic_DNA"/>
</dbReference>
<keyword evidence="10 13" id="KW-0472">Membrane</keyword>
<dbReference type="GO" id="GO:0005783">
    <property type="term" value="C:endoplasmic reticulum"/>
    <property type="evidence" value="ECO:0007669"/>
    <property type="project" value="InterPro"/>
</dbReference>
<comment type="catalytic activity">
    <reaction evidence="1">
        <text>S-ubiquitinyl-[E2 ubiquitin-conjugating enzyme]-L-cysteine + [acceptor protein]-L-lysine = [E2 ubiquitin-conjugating enzyme]-L-cysteine + N(6)-ubiquitinyl-[acceptor protein]-L-lysine.</text>
        <dbReference type="EC" id="2.3.2.27"/>
    </reaction>
</comment>
<keyword evidence="7 11" id="KW-0863">Zinc-finger</keyword>
<reference evidence="15 16" key="1">
    <citation type="journal article" date="2021" name="MBio">
        <title>A New Model Trypanosomatid, Novymonas esmeraldas: Genomic Perception of Its 'Candidatus Pandoraea novymonadis' Endosymbiont.</title>
        <authorList>
            <person name="Zakharova A."/>
            <person name="Saura A."/>
            <person name="Butenko A."/>
            <person name="Podesvova L."/>
            <person name="Warmusova S."/>
            <person name="Kostygov A.Y."/>
            <person name="Nenarokova A."/>
            <person name="Lukes J."/>
            <person name="Opperdoes F.R."/>
            <person name="Yurchenko V."/>
        </authorList>
    </citation>
    <scope>NUCLEOTIDE SEQUENCE [LARGE SCALE GENOMIC DNA]</scope>
    <source>
        <strain evidence="15 16">E262AT.01</strain>
    </source>
</reference>
<evidence type="ECO:0000256" key="12">
    <source>
        <dbReference type="SAM" id="MobiDB-lite"/>
    </source>
</evidence>
<dbReference type="InterPro" id="IPR013083">
    <property type="entry name" value="Znf_RING/FYVE/PHD"/>
</dbReference>
<feature type="transmembrane region" description="Helical" evidence="13">
    <location>
        <begin position="202"/>
        <end position="224"/>
    </location>
</feature>
<evidence type="ECO:0000256" key="13">
    <source>
        <dbReference type="SAM" id="Phobius"/>
    </source>
</evidence>
<dbReference type="InterPro" id="IPR017907">
    <property type="entry name" value="Znf_RING_CS"/>
</dbReference>
<dbReference type="GO" id="GO:0006511">
    <property type="term" value="P:ubiquitin-dependent protein catabolic process"/>
    <property type="evidence" value="ECO:0007669"/>
    <property type="project" value="InterPro"/>
</dbReference>
<feature type="domain" description="RING-type" evidence="14">
    <location>
        <begin position="13"/>
        <end position="54"/>
    </location>
</feature>
<evidence type="ECO:0000256" key="9">
    <source>
        <dbReference type="ARBA" id="ARBA00022833"/>
    </source>
</evidence>
<protein>
    <recommendedName>
        <fullName evidence="4">RING-type E3 ubiquitin transferase</fullName>
        <ecNumber evidence="4">2.3.2.27</ecNumber>
    </recommendedName>
</protein>
<accession>A0AAW0F453</accession>
<dbReference type="GO" id="GO:0061630">
    <property type="term" value="F:ubiquitin protein ligase activity"/>
    <property type="evidence" value="ECO:0007669"/>
    <property type="project" value="UniProtKB-EC"/>
</dbReference>